<name>A0ABZ2C515_9PROT</name>
<dbReference type="PANTHER" id="PTHR46268:SF6">
    <property type="entry name" value="UNIVERSAL STRESS PROTEIN UP12"/>
    <property type="match status" value="1"/>
</dbReference>
<organism evidence="3 4">
    <name type="scientific">Candidatus Bealeia paramacronuclearis</name>
    <dbReference type="NCBI Taxonomy" id="1921001"/>
    <lineage>
        <taxon>Bacteria</taxon>
        <taxon>Pseudomonadati</taxon>
        <taxon>Pseudomonadota</taxon>
        <taxon>Alphaproteobacteria</taxon>
        <taxon>Holosporales</taxon>
        <taxon>Holosporaceae</taxon>
        <taxon>Candidatus Bealeia</taxon>
    </lineage>
</organism>
<evidence type="ECO:0000259" key="2">
    <source>
        <dbReference type="Pfam" id="PF00582"/>
    </source>
</evidence>
<dbReference type="InterPro" id="IPR006015">
    <property type="entry name" value="Universal_stress_UspA"/>
</dbReference>
<dbReference type="Pfam" id="PF00582">
    <property type="entry name" value="Usp"/>
    <property type="match status" value="1"/>
</dbReference>
<evidence type="ECO:0000256" key="1">
    <source>
        <dbReference type="ARBA" id="ARBA00008791"/>
    </source>
</evidence>
<dbReference type="PRINTS" id="PR01438">
    <property type="entry name" value="UNVRSLSTRESS"/>
</dbReference>
<proteinExistence type="inferred from homology"/>
<dbReference type="PANTHER" id="PTHR46268">
    <property type="entry name" value="STRESS RESPONSE PROTEIN NHAX"/>
    <property type="match status" value="1"/>
</dbReference>
<sequence length="277" mass="30217">MIRSILLALDESTASASAQKLAIGMAKKLNAHIAGIGVLDEPWITAPEAVPLGAAAFKVELDTQLLDDAKRRVHSLEAGFKKAAEEAQCNYHIIDAEGFPAEEIEKAIVSHDILILGRDANFHFFPLRGMAVSVEQLLKDSPLPIILTPPEESFGKDIIFAYDGSLAAARAIHMALLLEIHKDKDVHILSINHNGKDAERQAQKIHKLCERHGVAAKVHGIESKEKPWNIMSTLVEELNIGMIVLGAYGHSGIASFFTGSTMKGLIQKAKVPLFLYH</sequence>
<reference evidence="3 4" key="1">
    <citation type="journal article" date="2024" name="Environ. Microbiol.">
        <title>Novel evolutionary insights on the interactions of the Holosporales (Alphaproteobacteria) with eukaryotic hosts from comparative genomics.</title>
        <authorList>
            <person name="Giovannini M."/>
            <person name="Petroni G."/>
            <person name="Castelli M."/>
        </authorList>
    </citation>
    <scope>NUCLEOTIDE SEQUENCE [LARGE SCALE GENOMIC DNA]</scope>
    <source>
        <strain evidence="3 4">US_Bl 15I1</strain>
    </source>
</reference>
<keyword evidence="4" id="KW-1185">Reference proteome</keyword>
<accession>A0ABZ2C515</accession>
<dbReference type="EMBL" id="CP133270">
    <property type="protein sequence ID" value="WVX67581.1"/>
    <property type="molecule type" value="Genomic_DNA"/>
</dbReference>
<dbReference type="CDD" id="cd00293">
    <property type="entry name" value="USP-like"/>
    <property type="match status" value="2"/>
</dbReference>
<dbReference type="Gene3D" id="3.40.50.12370">
    <property type="match status" value="1"/>
</dbReference>
<dbReference type="SUPFAM" id="SSF52402">
    <property type="entry name" value="Adenine nucleotide alpha hydrolases-like"/>
    <property type="match status" value="2"/>
</dbReference>
<protein>
    <submittedName>
        <fullName evidence="3">Universal stress protein family protein</fullName>
    </submittedName>
</protein>
<evidence type="ECO:0000313" key="3">
    <source>
        <dbReference type="EMBL" id="WVX67581.1"/>
    </source>
</evidence>
<evidence type="ECO:0000313" key="4">
    <source>
        <dbReference type="Proteomes" id="UP001330434"/>
    </source>
</evidence>
<gene>
    <name evidence="3" type="ORF">Bealeia1_01795</name>
</gene>
<dbReference type="InterPro" id="IPR006016">
    <property type="entry name" value="UspA"/>
</dbReference>
<feature type="domain" description="UspA" evidence="2">
    <location>
        <begin position="198"/>
        <end position="275"/>
    </location>
</feature>
<dbReference type="Proteomes" id="UP001330434">
    <property type="component" value="Chromosome"/>
</dbReference>
<dbReference type="RefSeq" id="WP_331256298.1">
    <property type="nucleotide sequence ID" value="NZ_CP133270.1"/>
</dbReference>
<comment type="similarity">
    <text evidence="1">Belongs to the universal stress protein A family.</text>
</comment>